<feature type="non-terminal residue" evidence="1">
    <location>
        <position position="1"/>
    </location>
</feature>
<accession>A0AAD6VFU1</accession>
<name>A0AAD6VFU1_9AGAR</name>
<reference evidence="1" key="1">
    <citation type="submission" date="2023-03" db="EMBL/GenBank/DDBJ databases">
        <title>Massive genome expansion in bonnet fungi (Mycena s.s.) driven by repeated elements and novel gene families across ecological guilds.</title>
        <authorList>
            <consortium name="Lawrence Berkeley National Laboratory"/>
            <person name="Harder C.B."/>
            <person name="Miyauchi S."/>
            <person name="Viragh M."/>
            <person name="Kuo A."/>
            <person name="Thoen E."/>
            <person name="Andreopoulos B."/>
            <person name="Lu D."/>
            <person name="Skrede I."/>
            <person name="Drula E."/>
            <person name="Henrissat B."/>
            <person name="Morin E."/>
            <person name="Kohler A."/>
            <person name="Barry K."/>
            <person name="LaButti K."/>
            <person name="Morin E."/>
            <person name="Salamov A."/>
            <person name="Lipzen A."/>
            <person name="Mereny Z."/>
            <person name="Hegedus B."/>
            <person name="Baldrian P."/>
            <person name="Stursova M."/>
            <person name="Weitz H."/>
            <person name="Taylor A."/>
            <person name="Grigoriev I.V."/>
            <person name="Nagy L.G."/>
            <person name="Martin F."/>
            <person name="Kauserud H."/>
        </authorList>
    </citation>
    <scope>NUCLEOTIDE SEQUENCE</scope>
    <source>
        <strain evidence="1">9144</strain>
    </source>
</reference>
<proteinExistence type="predicted"/>
<keyword evidence="2" id="KW-1185">Reference proteome</keyword>
<gene>
    <name evidence="1" type="ORF">GGX14DRAFT_340214</name>
</gene>
<feature type="non-terminal residue" evidence="1">
    <location>
        <position position="101"/>
    </location>
</feature>
<protein>
    <submittedName>
        <fullName evidence="1">Uncharacterized protein</fullName>
    </submittedName>
</protein>
<dbReference type="Proteomes" id="UP001219525">
    <property type="component" value="Unassembled WGS sequence"/>
</dbReference>
<dbReference type="EMBL" id="JARJCW010000025">
    <property type="protein sequence ID" value="KAJ7211728.1"/>
    <property type="molecule type" value="Genomic_DNA"/>
</dbReference>
<organism evidence="1 2">
    <name type="scientific">Mycena pura</name>
    <dbReference type="NCBI Taxonomy" id="153505"/>
    <lineage>
        <taxon>Eukaryota</taxon>
        <taxon>Fungi</taxon>
        <taxon>Dikarya</taxon>
        <taxon>Basidiomycota</taxon>
        <taxon>Agaricomycotina</taxon>
        <taxon>Agaricomycetes</taxon>
        <taxon>Agaricomycetidae</taxon>
        <taxon>Agaricales</taxon>
        <taxon>Marasmiineae</taxon>
        <taxon>Mycenaceae</taxon>
        <taxon>Mycena</taxon>
    </lineage>
</organism>
<comment type="caution">
    <text evidence="1">The sequence shown here is derived from an EMBL/GenBank/DDBJ whole genome shotgun (WGS) entry which is preliminary data.</text>
</comment>
<dbReference type="AlphaFoldDB" id="A0AAD6VFU1"/>
<evidence type="ECO:0000313" key="1">
    <source>
        <dbReference type="EMBL" id="KAJ7211728.1"/>
    </source>
</evidence>
<sequence>AGVRTTGRAEGENRVNKMIGGPKKTFLQLFEGLNQRSDEQAANNLIQSSRRRHESNLESLFLRPLKLIRQYGGPFALQKCHEQMQQSLFYSTHPVIRPSET</sequence>
<evidence type="ECO:0000313" key="2">
    <source>
        <dbReference type="Proteomes" id="UP001219525"/>
    </source>
</evidence>